<name>G9B1T6_9CAUD</name>
<dbReference type="KEGG" id="vg:11536841"/>
<dbReference type="GeneID" id="11536841"/>
<accession>G9B1T6</accession>
<evidence type="ECO:0000313" key="1">
    <source>
        <dbReference type="EMBL" id="ADH03331.1"/>
    </source>
</evidence>
<dbReference type="OrthoDB" id="17194at10239"/>
<dbReference type="RefSeq" id="YP_004957200.1">
    <property type="nucleotide sequence ID" value="NC_016563.1"/>
</dbReference>
<dbReference type="EMBL" id="HM144387">
    <property type="protein sequence ID" value="ADH03331.1"/>
    <property type="molecule type" value="Genomic_DNA"/>
</dbReference>
<proteinExistence type="predicted"/>
<evidence type="ECO:0000313" key="2">
    <source>
        <dbReference type="Proteomes" id="UP000005445"/>
    </source>
</evidence>
<sequence length="115" mass="13024">MANVYGKTEFSGELYAINEEETMIYKLESFNQMSMSKDFGLSVDMELVAGYDYVSPDYNNRMGWVSKEGFVDDSHNETFTFYPMVETLKEALEEAGFKPLSTIEGIKVHPFGGAE</sequence>
<dbReference type="Proteomes" id="UP000005445">
    <property type="component" value="Segment"/>
</dbReference>
<organism evidence="1 2">
    <name type="scientific">Bacillus phage W.Ph</name>
    <dbReference type="NCBI Taxonomy" id="764595"/>
    <lineage>
        <taxon>Viruses</taxon>
        <taxon>Duplodnaviria</taxon>
        <taxon>Heunggongvirae</taxon>
        <taxon>Uroviricota</taxon>
        <taxon>Caudoviricetes</taxon>
        <taxon>Herelleviridae</taxon>
        <taxon>Bastillevirinae</taxon>
        <taxon>Wphvirus</taxon>
        <taxon>Wphvirus WPh</taxon>
    </lineage>
</organism>
<reference evidence="1 2" key="1">
    <citation type="submission" date="2013-01" db="EMBL/GenBank/DDBJ databases">
        <title>Large myovirus of Bacillus.</title>
        <authorList>
            <person name="Klumpp J."/>
            <person name="Beyer W."/>
            <person name="Loessner M.J."/>
        </authorList>
    </citation>
    <scope>NUCLEOTIDE SEQUENCE [LARGE SCALE GENOMIC DNA]</scope>
</reference>
<protein>
    <submittedName>
        <fullName evidence="1">Gp185</fullName>
    </submittedName>
</protein>
<keyword evidence="2" id="KW-1185">Reference proteome</keyword>